<dbReference type="SUPFAM" id="SSF55811">
    <property type="entry name" value="Nudix"/>
    <property type="match status" value="1"/>
</dbReference>
<keyword evidence="7" id="KW-1185">Reference proteome</keyword>
<dbReference type="InterPro" id="IPR015797">
    <property type="entry name" value="NUDIX_hydrolase-like_dom_sf"/>
</dbReference>
<dbReference type="EMBL" id="CYSD01000015">
    <property type="protein sequence ID" value="CUH76830.1"/>
    <property type="molecule type" value="Genomic_DNA"/>
</dbReference>
<keyword evidence="4" id="KW-0460">Magnesium</keyword>
<evidence type="ECO:0000256" key="4">
    <source>
        <dbReference type="ARBA" id="ARBA00022842"/>
    </source>
</evidence>
<evidence type="ECO:0000256" key="1">
    <source>
        <dbReference type="ARBA" id="ARBA00001946"/>
    </source>
</evidence>
<organism evidence="6 7">
    <name type="scientific">Tritonibacter multivorans</name>
    <dbReference type="NCBI Taxonomy" id="928856"/>
    <lineage>
        <taxon>Bacteria</taxon>
        <taxon>Pseudomonadati</taxon>
        <taxon>Pseudomonadota</taxon>
        <taxon>Alphaproteobacteria</taxon>
        <taxon>Rhodobacterales</taxon>
        <taxon>Paracoccaceae</taxon>
        <taxon>Tritonibacter</taxon>
    </lineage>
</organism>
<dbReference type="InterPro" id="IPR000086">
    <property type="entry name" value="NUDIX_hydrolase_dom"/>
</dbReference>
<feature type="domain" description="Nudix hydrolase" evidence="5">
    <location>
        <begin position="20"/>
        <end position="152"/>
    </location>
</feature>
<evidence type="ECO:0000256" key="3">
    <source>
        <dbReference type="ARBA" id="ARBA00022801"/>
    </source>
</evidence>
<dbReference type="PANTHER" id="PTHR12629">
    <property type="entry name" value="DIPHOSPHOINOSITOL POLYPHOSPHATE PHOSPHOHYDROLASE"/>
    <property type="match status" value="1"/>
</dbReference>
<evidence type="ECO:0000313" key="6">
    <source>
        <dbReference type="EMBL" id="CUH76830.1"/>
    </source>
</evidence>
<proteinExistence type="predicted"/>
<accession>A0A0P1G4V2</accession>
<dbReference type="Pfam" id="PF00293">
    <property type="entry name" value="NUDIX"/>
    <property type="match status" value="1"/>
</dbReference>
<dbReference type="GO" id="GO:0016462">
    <property type="term" value="F:pyrophosphatase activity"/>
    <property type="evidence" value="ECO:0007669"/>
    <property type="project" value="InterPro"/>
</dbReference>
<name>A0A0P1G4V2_9RHOB</name>
<evidence type="ECO:0000256" key="2">
    <source>
        <dbReference type="ARBA" id="ARBA00022723"/>
    </source>
</evidence>
<dbReference type="PROSITE" id="PS51462">
    <property type="entry name" value="NUDIX"/>
    <property type="match status" value="1"/>
</dbReference>
<reference evidence="6 7" key="1">
    <citation type="submission" date="2015-09" db="EMBL/GenBank/DDBJ databases">
        <authorList>
            <consortium name="Swine Surveillance"/>
        </authorList>
    </citation>
    <scope>NUCLEOTIDE SEQUENCE [LARGE SCALE GENOMIC DNA]</scope>
    <source>
        <strain evidence="6 7">CECT 7557</strain>
    </source>
</reference>
<evidence type="ECO:0000259" key="5">
    <source>
        <dbReference type="PROSITE" id="PS51462"/>
    </source>
</evidence>
<dbReference type="GO" id="GO:0046872">
    <property type="term" value="F:metal ion binding"/>
    <property type="evidence" value="ECO:0007669"/>
    <property type="project" value="UniProtKB-KW"/>
</dbReference>
<dbReference type="Proteomes" id="UP000052022">
    <property type="component" value="Unassembled WGS sequence"/>
</dbReference>
<evidence type="ECO:0000313" key="7">
    <source>
        <dbReference type="Proteomes" id="UP000052022"/>
    </source>
</evidence>
<keyword evidence="3" id="KW-0378">Hydrolase</keyword>
<dbReference type="GO" id="GO:0005737">
    <property type="term" value="C:cytoplasm"/>
    <property type="evidence" value="ECO:0007669"/>
    <property type="project" value="TreeGrafter"/>
</dbReference>
<keyword evidence="2" id="KW-0479">Metal-binding</keyword>
<dbReference type="PANTHER" id="PTHR12629:SF0">
    <property type="entry name" value="DIPHOSPHOINOSITOL-POLYPHOSPHATE DIPHOSPHATASE"/>
    <property type="match status" value="1"/>
</dbReference>
<dbReference type="Gene3D" id="3.90.79.10">
    <property type="entry name" value="Nucleoside Triphosphate Pyrophosphohydrolase"/>
    <property type="match status" value="1"/>
</dbReference>
<dbReference type="RefSeq" id="WP_058289199.1">
    <property type="nucleotide sequence ID" value="NZ_CYSD01000015.1"/>
</dbReference>
<dbReference type="AlphaFoldDB" id="A0A0P1G4V2"/>
<gene>
    <name evidence="6" type="ORF">TRM7557_01083</name>
</gene>
<dbReference type="STRING" id="928856.SAMN04488049_106124"/>
<protein>
    <submittedName>
        <fullName evidence="6">NUDIX domain protein</fullName>
    </submittedName>
</protein>
<dbReference type="OrthoDB" id="7066910at2"/>
<comment type="cofactor">
    <cofactor evidence="1">
        <name>Mg(2+)</name>
        <dbReference type="ChEBI" id="CHEBI:18420"/>
    </cofactor>
</comment>
<dbReference type="InterPro" id="IPR047198">
    <property type="entry name" value="DDP-like_NUDIX"/>
</dbReference>
<dbReference type="CDD" id="cd04666">
    <property type="entry name" value="NUDIX_DIPP2_like_Nudt4"/>
    <property type="match status" value="1"/>
</dbReference>
<sequence length="152" mass="17232">MNKALSQIWTSVLQPLVTRPNRLQVAALCHREGKKGREILLVTSRDTGRWILPKGWPMKDKTCGEAALQEAWEEAGVKSATVSDDPIGTYSYDKRLDNGAVEPLDMLVYSADVHDLSEDYPECHQRKRKWFSPEDAADKVNEPQLKQILRAL</sequence>